<evidence type="ECO:0000313" key="2">
    <source>
        <dbReference type="Proteomes" id="UP001500957"/>
    </source>
</evidence>
<dbReference type="EMBL" id="BAAAHE010000035">
    <property type="protein sequence ID" value="GAA0629152.1"/>
    <property type="molecule type" value="Genomic_DNA"/>
</dbReference>
<sequence length="133" mass="13870">MLLLDSEALSSIAHGPADRRDRVRALVGEMRRRELPVATVAAVLAEVVRGRSQDAAVFAGLRRERVEVHAVDSRVAVRAGQLLGACGADSTLAIDAFLVAVADLSAGAIIATGDPKDLRRLVAHAEAVSVAAL</sequence>
<proteinExistence type="predicted"/>
<dbReference type="InterPro" id="IPR029060">
    <property type="entry name" value="PIN-like_dom_sf"/>
</dbReference>
<evidence type="ECO:0000313" key="1">
    <source>
        <dbReference type="EMBL" id="GAA0629152.1"/>
    </source>
</evidence>
<comment type="caution">
    <text evidence="1">The sequence shown here is derived from an EMBL/GenBank/DDBJ whole genome shotgun (WGS) entry which is preliminary data.</text>
</comment>
<name>A0ABP3S8U2_9ACTN</name>
<reference evidence="2" key="1">
    <citation type="journal article" date="2019" name="Int. J. Syst. Evol. Microbiol.">
        <title>The Global Catalogue of Microorganisms (GCM) 10K type strain sequencing project: providing services to taxonomists for standard genome sequencing and annotation.</title>
        <authorList>
            <consortium name="The Broad Institute Genomics Platform"/>
            <consortium name="The Broad Institute Genome Sequencing Center for Infectious Disease"/>
            <person name="Wu L."/>
            <person name="Ma J."/>
        </authorList>
    </citation>
    <scope>NUCLEOTIDE SEQUENCE [LARGE SCALE GENOMIC DNA]</scope>
    <source>
        <strain evidence="2">JCM 10671</strain>
    </source>
</reference>
<gene>
    <name evidence="1" type="ORF">GCM10009547_35970</name>
</gene>
<organism evidence="1 2">
    <name type="scientific">Sporichthya brevicatena</name>
    <dbReference type="NCBI Taxonomy" id="171442"/>
    <lineage>
        <taxon>Bacteria</taxon>
        <taxon>Bacillati</taxon>
        <taxon>Actinomycetota</taxon>
        <taxon>Actinomycetes</taxon>
        <taxon>Sporichthyales</taxon>
        <taxon>Sporichthyaceae</taxon>
        <taxon>Sporichthya</taxon>
    </lineage>
</organism>
<evidence type="ECO:0008006" key="3">
    <source>
        <dbReference type="Google" id="ProtNLM"/>
    </source>
</evidence>
<accession>A0ABP3S8U2</accession>
<dbReference type="SUPFAM" id="SSF88723">
    <property type="entry name" value="PIN domain-like"/>
    <property type="match status" value="1"/>
</dbReference>
<dbReference type="Gene3D" id="3.40.50.1010">
    <property type="entry name" value="5'-nuclease"/>
    <property type="match status" value="1"/>
</dbReference>
<dbReference type="Proteomes" id="UP001500957">
    <property type="component" value="Unassembled WGS sequence"/>
</dbReference>
<protein>
    <recommendedName>
        <fullName evidence="3">PIN domain-containing protein</fullName>
    </recommendedName>
</protein>
<keyword evidence="2" id="KW-1185">Reference proteome</keyword>
<dbReference type="RefSeq" id="WP_344607284.1">
    <property type="nucleotide sequence ID" value="NZ_BAAAHE010000035.1"/>
</dbReference>